<dbReference type="KEGG" id="cei:CEPID_10445"/>
<feature type="transmembrane region" description="Helical" evidence="1">
    <location>
        <begin position="2018"/>
        <end position="2035"/>
    </location>
</feature>
<keyword evidence="1" id="KW-0812">Transmembrane</keyword>
<sequence>MHKVMEHRKLLRALALVSIAFLVALVMQVVARPMSADAATPSTPATNMNYSGSDWQYGDCSFRSGTNDAATYADELCWIDMKEAASLSTPQTVTKNLGRYTLTYTLSLTGQSGKVAVGGTAAEAQGPGVSTSFGWVDNTSAFGNTIDGTTYFAQYAGDPNKPVVKTSHDSTSARVYTFKFDNIKLVDKFTGATVANPRFVVADAQQTAVGTGSEVLTVHSSTAGVDAIPFTRLTPSTYTPACSTATSSSNIFGPAASSVRYGLNQVGPVDFACYEYNAGVLNSNSTKAGTYLVGATAATALEISTYSWSTQAWALAIDFGRMRGDVTADTQQEQLATGQVTDFDFKMGVRSGTTTVPAPWQGPNTYTQVARSINSPDLWGKTSSDQQIFTSTASGAQSSEVFKRYDPVWTCTLATTNTVTTIKPGSVPAGYTLTNDPATKTSELAASNPQNEPITCVVKWTPKFISATLDLSKIVSGDARTFAAVTGKTFTINYDCVPPHDATKTDQQARDEFSTAYPNVPLTGTYSFKSGDSAQISGLPSGATCKVTEKNDAILPTDAGVDHTLTWTGGITQPGTAPELNSVTVVLQPVDASGSATKVIADNNYKARLGRVVLSKTVTGDPVDQTFGTSKTYRFDLNCPGTTYRRTVDLVLNAVPGSPNTLSGSTTIDGVPVAQNCTLTPLTGLSIDQQKTVKFDGRKVNIDGNVDVQPNSFGAYPLVVPNYAQGTTLITSQVNIAAHYSWKTAPVKVIKQVSGPAAELAKNTYATYPVSYECTLPNDSTYRVTGKLDITTDSANPVQIPDVRIDAQCKVWEEATPEATNFTLDRTDLVGSDANDQATHLSNDQAKTQPILTVIDSTDPGQNRVVVTNHYVNKLGTVNLTKLVQKNGITTGIPSDYDILFECGTRSYETANGIQSAALTGKVRVSENGTVHLVATNADPAVAAMLNDALDGSMQVPYGNTCSFSEPRPNITAGGINWTADVADQTVTVQAPDNAVSVTNTYTPAGDGITISRNVALNPELSGPLDYVLTCTNIGLPLTLPGNGEFTLADGDSISFTPAEVPQGSQCQLQAKPLTADKKTRTINGVTFPVTWITETTYPSDASGTQSRAQSESEGNLLNISGIVVGNNSVVTINNQYDYLYSNVTASKTVQFPQDPQSYISDERKAVKKDRQFTVRFRCTYPDGNVVNLVGTIVDGATSATEVNFTSQRLPIGATCSATEDISQTATGIDLKQEVKLNGSNTASATASAAAPATFTIKDGQNTAEFINSYTRRLAPVELNKIANTPIDLSAYYGQFFTHTFEMTCVDPLAADRPVLGVFTGTIHGPGSTTFQNVPVGTECTITGDNFGRLDLKDTQNGVDLETHLRPESVDWTLDRNDASSEHDTTLSETKTTTTSMGFEVLDNAADGGSQNVVNLTNNYAWVTAPVEFSKTVVADSQVMDLLENKQPEPTFDFTYKCEGVGYNFSAISTDVRQGTGENLPRQIPLGSFGAREASPDGSQQRVYPGLTGLEVPSGAWCTVTESGTQNTPAGVKVTTTVNGTDSTKLSQRISENDSPTKGFDFVNKYEREMVPTRIVTMKDGYFQDADPAGYSFTITCDDAQQTTITEQQLLSEALVNLTTADPAAPAGGHVVMLPAGSNCTITADNASPALAPLASLAVTQGDRRPFMLYGSWIGETPSPSNPQTPANKIPVDQVTTAMKSYTYSFAVPAGATPTDTGEVMTIAADVMYPIDHVDVTFVKEVAGSSELNPTFEFSSNCFADGTFTLQAGQTKTLPQVAVNQNCFINEESDGIDGLSPVLTVTSAGDRLSGITEVNNFVDPANPDSTEQHSIGATVLPVESAATTTANPADWRLVALNTYPGLKINKKIDGSPISSITGAIADTALLPHTADRMHFTYTATNTGAMDISNVTLTEPALAGRTVVAADGTQVVIDANGTIPANVCAVVGQVLTAGTEKSCSFDVLITEPNTQNFTYAASESTVTIAGTTKAGSINATDKYGAFRPMESLAWVLPETGRQTLVYGLLIGLALLAFGLWRRYRETKDDDES</sequence>
<feature type="domain" description="DUF5979" evidence="2">
    <location>
        <begin position="937"/>
        <end position="1003"/>
    </location>
</feature>
<dbReference type="EMBL" id="CP011541">
    <property type="protein sequence ID" value="AKK03919.1"/>
    <property type="molecule type" value="Genomic_DNA"/>
</dbReference>
<proteinExistence type="predicted"/>
<feature type="domain" description="DUF5979" evidence="2">
    <location>
        <begin position="470"/>
        <end position="606"/>
    </location>
</feature>
<feature type="domain" description="DUF5979" evidence="2">
    <location>
        <begin position="1429"/>
        <end position="1567"/>
    </location>
</feature>
<accession>A0A0G3GS25</accession>
<name>A0A0G3GS25_9CORY</name>
<organism evidence="3 4">
    <name type="scientific">Corynebacterium epidermidicanis</name>
    <dbReference type="NCBI Taxonomy" id="1050174"/>
    <lineage>
        <taxon>Bacteria</taxon>
        <taxon>Bacillati</taxon>
        <taxon>Actinomycetota</taxon>
        <taxon>Actinomycetes</taxon>
        <taxon>Mycobacteriales</taxon>
        <taxon>Corynebacteriaceae</taxon>
        <taxon>Corynebacterium</taxon>
    </lineage>
</organism>
<protein>
    <recommendedName>
        <fullName evidence="2">DUF5979 domain-containing protein</fullName>
    </recommendedName>
</protein>
<evidence type="ECO:0000256" key="1">
    <source>
        <dbReference type="SAM" id="Phobius"/>
    </source>
</evidence>
<keyword evidence="1" id="KW-0472">Membrane</keyword>
<dbReference type="InterPro" id="IPR046022">
    <property type="entry name" value="DUF5979"/>
</dbReference>
<evidence type="ECO:0000259" key="2">
    <source>
        <dbReference type="Pfam" id="PF19407"/>
    </source>
</evidence>
<dbReference type="Proteomes" id="UP000035368">
    <property type="component" value="Chromosome"/>
</dbReference>
<gene>
    <name evidence="3" type="ORF">CEPID_10445</name>
</gene>
<dbReference type="Pfam" id="PF19407">
    <property type="entry name" value="DUF5979"/>
    <property type="match status" value="6"/>
</dbReference>
<keyword evidence="4" id="KW-1185">Reference proteome</keyword>
<evidence type="ECO:0000313" key="3">
    <source>
        <dbReference type="EMBL" id="AKK03919.1"/>
    </source>
</evidence>
<dbReference type="Gene3D" id="2.60.40.1140">
    <property type="entry name" value="Collagen-binding surface protein Cna, B-type domain"/>
    <property type="match status" value="1"/>
</dbReference>
<feature type="domain" description="DUF5979" evidence="2">
    <location>
        <begin position="612"/>
        <end position="689"/>
    </location>
</feature>
<dbReference type="STRING" id="1050174.CEPID_10445"/>
<dbReference type="PATRIC" id="fig|1050174.4.peg.2103"/>
<keyword evidence="1" id="KW-1133">Transmembrane helix</keyword>
<feature type="domain" description="DUF5979" evidence="2">
    <location>
        <begin position="748"/>
        <end position="871"/>
    </location>
</feature>
<evidence type="ECO:0000313" key="4">
    <source>
        <dbReference type="Proteomes" id="UP000035368"/>
    </source>
</evidence>
<reference evidence="3 4" key="1">
    <citation type="submission" date="2015-05" db="EMBL/GenBank/DDBJ databases">
        <title>Complete genome sequence of Corynebacterium epidermidicanis DSM 45586, isolated from the skin of a dog suffering from pruritus.</title>
        <authorList>
            <person name="Ruckert C."/>
            <person name="Albersmeier A."/>
            <person name="Winkler A."/>
            <person name="Tauch A."/>
        </authorList>
    </citation>
    <scope>NUCLEOTIDE SEQUENCE [LARGE SCALE GENOMIC DNA]</scope>
    <source>
        <strain evidence="3 4">DSM 45586</strain>
    </source>
</reference>
<feature type="domain" description="DUF5979" evidence="2">
    <location>
        <begin position="1167"/>
        <end position="1271"/>
    </location>
</feature>